<protein>
    <submittedName>
        <fullName evidence="1">Dephospho-CoA kinase/protein folding accessory domain-containing protein</fullName>
    </submittedName>
</protein>
<dbReference type="Proteomes" id="UP000187891">
    <property type="component" value="Unassembled WGS sequence"/>
</dbReference>
<dbReference type="InterPro" id="IPR043519">
    <property type="entry name" value="NT_sf"/>
</dbReference>
<dbReference type="SUPFAM" id="SSF81301">
    <property type="entry name" value="Nucleotidyltransferase"/>
    <property type="match status" value="1"/>
</dbReference>
<dbReference type="Gene3D" id="3.30.460.10">
    <property type="entry name" value="Beta Polymerase, domain 2"/>
    <property type="match status" value="1"/>
</dbReference>
<gene>
    <name evidence="1" type="ORF">DSM25559_3839</name>
</gene>
<dbReference type="PANTHER" id="PTHR34822:SF1">
    <property type="entry name" value="GRPB FAMILY PROTEIN"/>
    <property type="match status" value="1"/>
</dbReference>
<dbReference type="RefSeq" id="WP_077121998.1">
    <property type="nucleotide sequence ID" value="NZ_FMUE01000010.1"/>
</dbReference>
<accession>A0A1R3U4B2</accession>
<dbReference type="EMBL" id="FMUE01000010">
    <property type="protein sequence ID" value="SCX31965.1"/>
    <property type="molecule type" value="Genomic_DNA"/>
</dbReference>
<evidence type="ECO:0000313" key="2">
    <source>
        <dbReference type="Proteomes" id="UP000187891"/>
    </source>
</evidence>
<name>A0A1R3U4B2_9HYPH</name>
<proteinExistence type="predicted"/>
<dbReference type="PANTHER" id="PTHR34822">
    <property type="entry name" value="GRPB DOMAIN PROTEIN (AFU_ORTHOLOGUE AFUA_1G01530)"/>
    <property type="match status" value="1"/>
</dbReference>
<dbReference type="GO" id="GO:0016301">
    <property type="term" value="F:kinase activity"/>
    <property type="evidence" value="ECO:0007669"/>
    <property type="project" value="UniProtKB-KW"/>
</dbReference>
<dbReference type="AlphaFoldDB" id="A0A1R3U4B2"/>
<dbReference type="InterPro" id="IPR007344">
    <property type="entry name" value="GrpB/CoaE"/>
</dbReference>
<keyword evidence="1" id="KW-0808">Transferase</keyword>
<keyword evidence="1" id="KW-0418">Kinase</keyword>
<dbReference type="STRING" id="1907666.DSM25559_3839"/>
<sequence>MALTSKIAPYDSRWRALFSAEKDRIASSFGVELDGIHHVGSTAVPGLAAKPEIDLLVEVSEHRNEAARDDSMRALDYVRGKDLSEGHHFYRRDGDGVRTHKVHVCIEGHWQIERMLRFRDLLRNDPIIRQQYQDLKLRLEADNRDGIGEYLAQKAPFIDALMGPEPLPRDS</sequence>
<dbReference type="Pfam" id="PF04229">
    <property type="entry name" value="GrpB"/>
    <property type="match status" value="1"/>
</dbReference>
<evidence type="ECO:0000313" key="1">
    <source>
        <dbReference type="EMBL" id="SCX31965.1"/>
    </source>
</evidence>
<organism evidence="1 2">
    <name type="scientific">Agrobacterium rosae</name>
    <dbReference type="NCBI Taxonomy" id="1972867"/>
    <lineage>
        <taxon>Bacteria</taxon>
        <taxon>Pseudomonadati</taxon>
        <taxon>Pseudomonadota</taxon>
        <taxon>Alphaproteobacteria</taxon>
        <taxon>Hyphomicrobiales</taxon>
        <taxon>Rhizobiaceae</taxon>
        <taxon>Rhizobium/Agrobacterium group</taxon>
        <taxon>Agrobacterium</taxon>
    </lineage>
</organism>
<reference evidence="2" key="1">
    <citation type="submission" date="2016-10" db="EMBL/GenBank/DDBJ databases">
        <authorList>
            <person name="Wibberg D."/>
        </authorList>
    </citation>
    <scope>NUCLEOTIDE SEQUENCE [LARGE SCALE GENOMIC DNA]</scope>
</reference>